<reference evidence="1" key="1">
    <citation type="submission" date="2020-05" db="UniProtKB">
        <authorList>
            <consortium name="EnsemblMetazoa"/>
        </authorList>
    </citation>
    <scope>IDENTIFICATION</scope>
    <source>
        <strain evidence="1">SANGQUA</strain>
    </source>
</reference>
<name>A0A2C9H8E9_ANOQN</name>
<dbReference type="VEuPathDB" id="VectorBase:AQUA016751"/>
<keyword evidence="2" id="KW-1185">Reference proteome</keyword>
<sequence>MYLEYPFFFKTTLNVHPSYSNDVRSASWYGISVR</sequence>
<dbReference type="EnsemblMetazoa" id="AQUA016751-RA">
    <property type="protein sequence ID" value="AQUA016751-PA"/>
    <property type="gene ID" value="AQUA016751"/>
</dbReference>
<proteinExistence type="predicted"/>
<protein>
    <submittedName>
        <fullName evidence="1">Uncharacterized protein</fullName>
    </submittedName>
</protein>
<dbReference type="Proteomes" id="UP000076407">
    <property type="component" value="Unassembled WGS sequence"/>
</dbReference>
<dbReference type="AlphaFoldDB" id="A0A2C9H8E9"/>
<organism evidence="1 2">
    <name type="scientific">Anopheles quadriannulatus</name>
    <name type="common">Mosquito</name>
    <dbReference type="NCBI Taxonomy" id="34691"/>
    <lineage>
        <taxon>Eukaryota</taxon>
        <taxon>Metazoa</taxon>
        <taxon>Ecdysozoa</taxon>
        <taxon>Arthropoda</taxon>
        <taxon>Hexapoda</taxon>
        <taxon>Insecta</taxon>
        <taxon>Pterygota</taxon>
        <taxon>Neoptera</taxon>
        <taxon>Endopterygota</taxon>
        <taxon>Diptera</taxon>
        <taxon>Nematocera</taxon>
        <taxon>Culicoidea</taxon>
        <taxon>Culicidae</taxon>
        <taxon>Anophelinae</taxon>
        <taxon>Anopheles</taxon>
    </lineage>
</organism>
<evidence type="ECO:0000313" key="2">
    <source>
        <dbReference type="Proteomes" id="UP000076407"/>
    </source>
</evidence>
<accession>A0A2C9H8E9</accession>
<evidence type="ECO:0000313" key="1">
    <source>
        <dbReference type="EnsemblMetazoa" id="AQUA016751-PA"/>
    </source>
</evidence>